<keyword evidence="3 8" id="KW-0479">Metal-binding</keyword>
<dbReference type="Pfam" id="PF13089">
    <property type="entry name" value="PP_kinase_N"/>
    <property type="match status" value="1"/>
</dbReference>
<dbReference type="InterPro" id="IPR036830">
    <property type="entry name" value="PP_kinase_middle_dom_sf"/>
</dbReference>
<dbReference type="EC" id="2.7.4.1" evidence="8 9"/>
<feature type="binding site" evidence="8">
    <location>
        <position position="567"/>
    </location>
    <ligand>
        <name>Mg(2+)</name>
        <dbReference type="ChEBI" id="CHEBI:18420"/>
    </ligand>
</feature>
<dbReference type="NCBIfam" id="TIGR03705">
    <property type="entry name" value="poly_P_kin"/>
    <property type="match status" value="1"/>
</dbReference>
<evidence type="ECO:0000256" key="2">
    <source>
        <dbReference type="ARBA" id="ARBA00022679"/>
    </source>
</evidence>
<gene>
    <name evidence="8" type="primary">ppk</name>
    <name evidence="14" type="ORF">BDZ31_002910</name>
</gene>
<dbReference type="NCBIfam" id="NF003921">
    <property type="entry name" value="PRK05443.2-2"/>
    <property type="match status" value="1"/>
</dbReference>
<protein>
    <recommendedName>
        <fullName evidence="8 9">Polyphosphate kinase</fullName>
        <ecNumber evidence="8 9">2.7.4.1</ecNumber>
    </recommendedName>
    <alternativeName>
        <fullName evidence="8">ATP-polyphosphate phosphotransferase</fullName>
    </alternativeName>
    <alternativeName>
        <fullName evidence="8">Polyphosphoric acid kinase</fullName>
    </alternativeName>
</protein>
<evidence type="ECO:0000256" key="7">
    <source>
        <dbReference type="ARBA" id="ARBA00022842"/>
    </source>
</evidence>
<dbReference type="Pfam" id="PF13090">
    <property type="entry name" value="PP_kinase_C"/>
    <property type="match status" value="1"/>
</dbReference>
<dbReference type="InterPro" id="IPR024953">
    <property type="entry name" value="PP_kinase_middle"/>
</dbReference>
<dbReference type="SUPFAM" id="SSF140356">
    <property type="entry name" value="PPK N-terminal domain-like"/>
    <property type="match status" value="1"/>
</dbReference>
<comment type="similarity">
    <text evidence="8 9">Belongs to the polyphosphate kinase 1 (PPK1) family.</text>
</comment>
<evidence type="ECO:0000313" key="15">
    <source>
        <dbReference type="Proteomes" id="UP000585272"/>
    </source>
</evidence>
<keyword evidence="6 8" id="KW-0067">ATP-binding</keyword>
<evidence type="ECO:0000256" key="8">
    <source>
        <dbReference type="HAMAP-Rule" id="MF_00347"/>
    </source>
</evidence>
<dbReference type="Gene3D" id="3.30.1840.10">
    <property type="entry name" value="Polyphosphate kinase middle domain"/>
    <property type="match status" value="1"/>
</dbReference>
<name>A0A840IGE9_9ACTN</name>
<dbReference type="EMBL" id="JACHNU010000003">
    <property type="protein sequence ID" value="MBB4663321.1"/>
    <property type="molecule type" value="Genomic_DNA"/>
</dbReference>
<accession>A0A840IGE9</accession>
<dbReference type="InterPro" id="IPR025200">
    <property type="entry name" value="PPK_C_dom2"/>
</dbReference>
<dbReference type="Gene3D" id="1.10.3210.10">
    <property type="entry name" value="Hypothetical protein af1432"/>
    <property type="match status" value="1"/>
</dbReference>
<comment type="PTM">
    <text evidence="8 9">An intermediate of this reaction is the autophosphorylated ppk in which a phosphate is covalently linked to a histidine residue through a N-P bond.</text>
</comment>
<dbReference type="SUPFAM" id="SSF56024">
    <property type="entry name" value="Phospholipase D/nuclease"/>
    <property type="match status" value="2"/>
</dbReference>
<evidence type="ECO:0000256" key="9">
    <source>
        <dbReference type="RuleBase" id="RU003800"/>
    </source>
</evidence>
<feature type="binding site" evidence="8">
    <location>
        <position position="597"/>
    </location>
    <ligand>
        <name>Mg(2+)</name>
        <dbReference type="ChEBI" id="CHEBI:18420"/>
    </ligand>
</feature>
<keyword evidence="2 8" id="KW-0808">Transferase</keyword>
<feature type="binding site" evidence="8">
    <location>
        <position position="660"/>
    </location>
    <ligand>
        <name>ATP</name>
        <dbReference type="ChEBI" id="CHEBI:30616"/>
    </ligand>
</feature>
<dbReference type="Pfam" id="PF13328">
    <property type="entry name" value="HD_4"/>
    <property type="match status" value="1"/>
</dbReference>
<dbReference type="Pfam" id="PF02503">
    <property type="entry name" value="PP_kinase"/>
    <property type="match status" value="1"/>
</dbReference>
<proteinExistence type="inferred from homology"/>
<dbReference type="SUPFAM" id="SSF143724">
    <property type="entry name" value="PHP14-like"/>
    <property type="match status" value="1"/>
</dbReference>
<keyword evidence="7 8" id="KW-0460">Magnesium</keyword>
<dbReference type="Gene3D" id="3.30.870.10">
    <property type="entry name" value="Endonuclease Chain A"/>
    <property type="match status" value="2"/>
</dbReference>
<feature type="domain" description="Polyphosphate kinase C-terminal" evidence="13">
    <location>
        <begin position="524"/>
        <end position="688"/>
    </location>
</feature>
<feature type="domain" description="Polyphosphate kinase C-terminal" evidence="12">
    <location>
        <begin position="696"/>
        <end position="862"/>
    </location>
</feature>
<evidence type="ECO:0000256" key="6">
    <source>
        <dbReference type="ARBA" id="ARBA00022840"/>
    </source>
</evidence>
<dbReference type="Proteomes" id="UP000585272">
    <property type="component" value="Unassembled WGS sequence"/>
</dbReference>
<feature type="active site" description="Phosphohistidine intermediate" evidence="8">
    <location>
        <position position="627"/>
    </location>
</feature>
<feature type="domain" description="Polyphosphate kinase N-terminal" evidence="11">
    <location>
        <begin position="202"/>
        <end position="307"/>
    </location>
</feature>
<feature type="binding site" evidence="8">
    <location>
        <position position="756"/>
    </location>
    <ligand>
        <name>ATP</name>
        <dbReference type="ChEBI" id="CHEBI:30616"/>
    </ligand>
</feature>
<dbReference type="InterPro" id="IPR003414">
    <property type="entry name" value="PP_kinase"/>
</dbReference>
<dbReference type="PANTHER" id="PTHR30218">
    <property type="entry name" value="POLYPHOSPHATE KINASE"/>
    <property type="match status" value="1"/>
</dbReference>
<evidence type="ECO:0000256" key="4">
    <source>
        <dbReference type="ARBA" id="ARBA00022741"/>
    </source>
</evidence>
<dbReference type="AlphaFoldDB" id="A0A840IGE9"/>
<evidence type="ECO:0000256" key="3">
    <source>
        <dbReference type="ARBA" id="ARBA00022723"/>
    </source>
</evidence>
<dbReference type="CDD" id="cd09165">
    <property type="entry name" value="PLDc_PaPPK1_C1_like"/>
    <property type="match status" value="1"/>
</dbReference>
<evidence type="ECO:0000259" key="11">
    <source>
        <dbReference type="Pfam" id="PF13089"/>
    </source>
</evidence>
<keyword evidence="15" id="KW-1185">Reference proteome</keyword>
<keyword evidence="4 8" id="KW-0547">Nucleotide-binding</keyword>
<dbReference type="SUPFAM" id="SSF109604">
    <property type="entry name" value="HD-domain/PDEase-like"/>
    <property type="match status" value="1"/>
</dbReference>
<reference evidence="14 15" key="1">
    <citation type="submission" date="2020-08" db="EMBL/GenBank/DDBJ databases">
        <title>Genomic Encyclopedia of Archaeal and Bacterial Type Strains, Phase II (KMG-II): from individual species to whole genera.</title>
        <authorList>
            <person name="Goeker M."/>
        </authorList>
    </citation>
    <scope>NUCLEOTIDE SEQUENCE [LARGE SCALE GENOMIC DNA]</scope>
    <source>
        <strain evidence="14 15">DSM 23288</strain>
    </source>
</reference>
<dbReference type="PANTHER" id="PTHR30218:SF0">
    <property type="entry name" value="POLYPHOSPHATE KINASE"/>
    <property type="match status" value="1"/>
</dbReference>
<dbReference type="NCBIfam" id="NF003918">
    <property type="entry name" value="PRK05443.1-2"/>
    <property type="match status" value="1"/>
</dbReference>
<dbReference type="Pfam" id="PF17941">
    <property type="entry name" value="PP_kinase_C_1"/>
    <property type="match status" value="1"/>
</dbReference>
<comment type="catalytic activity">
    <reaction evidence="8 9">
        <text>[phosphate](n) + ATP = [phosphate](n+1) + ADP</text>
        <dbReference type="Rhea" id="RHEA:19573"/>
        <dbReference type="Rhea" id="RHEA-COMP:9859"/>
        <dbReference type="Rhea" id="RHEA-COMP:14280"/>
        <dbReference type="ChEBI" id="CHEBI:16838"/>
        <dbReference type="ChEBI" id="CHEBI:30616"/>
        <dbReference type="ChEBI" id="CHEBI:456216"/>
        <dbReference type="EC" id="2.7.4.1"/>
    </reaction>
</comment>
<evidence type="ECO:0000259" key="12">
    <source>
        <dbReference type="Pfam" id="PF13090"/>
    </source>
</evidence>
<keyword evidence="5 8" id="KW-0418">Kinase</keyword>
<dbReference type="GO" id="GO:0009358">
    <property type="term" value="C:polyphosphate kinase complex"/>
    <property type="evidence" value="ECO:0007669"/>
    <property type="project" value="InterPro"/>
</dbReference>
<dbReference type="GO" id="GO:0046872">
    <property type="term" value="F:metal ion binding"/>
    <property type="evidence" value="ECO:0007669"/>
    <property type="project" value="UniProtKB-KW"/>
</dbReference>
<dbReference type="GO" id="GO:0008976">
    <property type="term" value="F:polyphosphate kinase activity"/>
    <property type="evidence" value="ECO:0007669"/>
    <property type="project" value="UniProtKB-UniRule"/>
</dbReference>
<organism evidence="14 15">
    <name type="scientific">Conexibacter arvalis</name>
    <dbReference type="NCBI Taxonomy" id="912552"/>
    <lineage>
        <taxon>Bacteria</taxon>
        <taxon>Bacillati</taxon>
        <taxon>Actinomycetota</taxon>
        <taxon>Thermoleophilia</taxon>
        <taxon>Solirubrobacterales</taxon>
        <taxon>Conexibacteraceae</taxon>
        <taxon>Conexibacter</taxon>
    </lineage>
</organism>
<dbReference type="Gene3D" id="1.20.58.310">
    <property type="entry name" value="Polyphosphate kinase N-terminal domain"/>
    <property type="match status" value="1"/>
</dbReference>
<evidence type="ECO:0000259" key="13">
    <source>
        <dbReference type="Pfam" id="PF17941"/>
    </source>
</evidence>
<dbReference type="InterPro" id="IPR025198">
    <property type="entry name" value="PPK_N_dom"/>
</dbReference>
<comment type="cofactor">
    <cofactor evidence="8">
        <name>Mg(2+)</name>
        <dbReference type="ChEBI" id="CHEBI:18420"/>
    </cofactor>
</comment>
<evidence type="ECO:0000256" key="5">
    <source>
        <dbReference type="ARBA" id="ARBA00022777"/>
    </source>
</evidence>
<comment type="function">
    <text evidence="8 9">Catalyzes the reversible transfer of the terminal phosphate of ATP to form a long-chain polyphosphate (polyP).</text>
</comment>
<dbReference type="InterPro" id="IPR036832">
    <property type="entry name" value="PPK_N_dom_sf"/>
</dbReference>
<dbReference type="GO" id="GO:0006799">
    <property type="term" value="P:polyphosphate biosynthetic process"/>
    <property type="evidence" value="ECO:0007669"/>
    <property type="project" value="UniProtKB-UniRule"/>
</dbReference>
<dbReference type="NCBIfam" id="NF003917">
    <property type="entry name" value="PRK05443.1-1"/>
    <property type="match status" value="1"/>
</dbReference>
<evidence type="ECO:0000313" key="14">
    <source>
        <dbReference type="EMBL" id="MBB4663321.1"/>
    </source>
</evidence>
<feature type="domain" description="Polyphosphate kinase middle" evidence="10">
    <location>
        <begin position="317"/>
        <end position="492"/>
    </location>
</feature>
<evidence type="ECO:0000259" key="10">
    <source>
        <dbReference type="Pfam" id="PF02503"/>
    </source>
</evidence>
<sequence>MSSTARPAGATSELPVFARGSDTIASAWALALETYRSHGGNGSNIAADVEHAAITARLLHDAGADDATVATAVLHDLIEDTGVDRGVIAERMGEEIARRVDALTEREEIDDYPERKAELRARGVAAGREVAAVMAADKLARATRAAGGRLRPEKLRHYQATLEELRDAFPDLPLLEPLGEAIERLRPADVTKTRETADPAHFINRELSWLDFNERVLQCSEDPHKPLLERVKFCAIYSSNLDEFFMVRVAGVHDQVDAGIEARSADGIPPVDLLKAIGARVRELGARQSAVFCDALLPALAEHGIRVVDWEALDPAEREQVDARFEREVFPALTPLAVGPAQPFPYISNLSLSLAVLVRDPESGQTRFARVKVPKEGLPRFVQIGEGARTLVPMETVIAGHLPQLFRGMEIVAHAVFRVTRDADFTVSDEADDLLEAVETELRRRRFGEVVRLEVSADIAPQLRSRLVSELGVEEDDVFEVDGLLDLGDLWQVAKLPGFRELRDAPWTPVMPPEFVEDGKQKSLFAQMRERDLLVHHPYDSFATVEQFVKQAVADPKVLAIKQTVYRTSDDSPLVPALIRAAERGKQAVGLVELKARFDERQNIMWARALEQAGVHVTFGMPGLKTHAKAVLVVRREGDGVRHYAHVGTGNYHAGTAHLYTDFGLFTADDRITGEIADLFNQLTGYSKPEDYETVLVAPQNLRERIVEQIHLTIAAHSPEHPARIAMKMNSLVDPACIRALYRASQAGVRVELNVRGACCLRPGVSGVSDNIRVVSIVGRFLEHSRIYAFEREGETSLLMGSADLMPRNLDSRVELVVPVLDEDARGQMLDTLERCLADTENAWDLQPDGTWRHLRVQPGEERRDVQAELMRDHLARAERIEA</sequence>
<dbReference type="HAMAP" id="MF_00347">
    <property type="entry name" value="Polyphosphate_kinase"/>
    <property type="match status" value="1"/>
</dbReference>
<dbReference type="FunFam" id="3.30.870.10:FF:000001">
    <property type="entry name" value="Polyphosphate kinase"/>
    <property type="match status" value="1"/>
</dbReference>
<feature type="binding site" evidence="8">
    <location>
        <position position="240"/>
    </location>
    <ligand>
        <name>ATP</name>
        <dbReference type="ChEBI" id="CHEBI:30616"/>
    </ligand>
</feature>
<evidence type="ECO:0000256" key="1">
    <source>
        <dbReference type="ARBA" id="ARBA00022553"/>
    </source>
</evidence>
<dbReference type="GO" id="GO:0005524">
    <property type="term" value="F:ATP binding"/>
    <property type="evidence" value="ECO:0007669"/>
    <property type="project" value="UniProtKB-KW"/>
</dbReference>
<comment type="caution">
    <text evidence="14">The sequence shown here is derived from an EMBL/GenBank/DDBJ whole genome shotgun (WGS) entry which is preliminary data.</text>
</comment>
<feature type="binding site" evidence="8">
    <location>
        <position position="784"/>
    </location>
    <ligand>
        <name>ATP</name>
        <dbReference type="ChEBI" id="CHEBI:30616"/>
    </ligand>
</feature>
<dbReference type="RefSeq" id="WP_183343040.1">
    <property type="nucleotide sequence ID" value="NZ_JACHNU010000003.1"/>
</dbReference>
<keyword evidence="1 8" id="KW-0597">Phosphoprotein</keyword>
<dbReference type="CDD" id="cd09168">
    <property type="entry name" value="PLDc_PaPPK1_C2_like"/>
    <property type="match status" value="1"/>
</dbReference>
<dbReference type="InterPro" id="IPR041108">
    <property type="entry name" value="PP_kinase_C_1"/>
</dbReference>